<dbReference type="SUPFAM" id="SSF50249">
    <property type="entry name" value="Nucleic acid-binding proteins"/>
    <property type="match status" value="1"/>
</dbReference>
<keyword evidence="1 2" id="KW-0238">DNA-binding</keyword>
<dbReference type="PANTHER" id="PTHR10302">
    <property type="entry name" value="SINGLE-STRANDED DNA-BINDING PROTEIN"/>
    <property type="match status" value="1"/>
</dbReference>
<dbReference type="PROSITE" id="PS50935">
    <property type="entry name" value="SSB"/>
    <property type="match status" value="1"/>
</dbReference>
<proteinExistence type="predicted"/>
<evidence type="ECO:0000313" key="3">
    <source>
        <dbReference type="EMBL" id="KAL0351955.1"/>
    </source>
</evidence>
<evidence type="ECO:0000256" key="2">
    <source>
        <dbReference type="PROSITE-ProRule" id="PRU00252"/>
    </source>
</evidence>
<protein>
    <submittedName>
        <fullName evidence="3">Protein OSB1, mitochondrial</fullName>
    </submittedName>
</protein>
<dbReference type="AlphaFoldDB" id="A0AAW2P9T1"/>
<dbReference type="InterPro" id="IPR011344">
    <property type="entry name" value="ssDNA-bd"/>
</dbReference>
<dbReference type="GO" id="GO:0042645">
    <property type="term" value="C:mitochondrial nucleoid"/>
    <property type="evidence" value="ECO:0007669"/>
    <property type="project" value="TreeGrafter"/>
</dbReference>
<dbReference type="Gene3D" id="2.40.50.140">
    <property type="entry name" value="Nucleic acid-binding proteins"/>
    <property type="match status" value="1"/>
</dbReference>
<dbReference type="InterPro" id="IPR012340">
    <property type="entry name" value="NA-bd_OB-fold"/>
</dbReference>
<comment type="caution">
    <text evidence="3">The sequence shown here is derived from an EMBL/GenBank/DDBJ whole genome shotgun (WGS) entry which is preliminary data.</text>
</comment>
<dbReference type="PANTHER" id="PTHR10302:SF18">
    <property type="entry name" value="PROTEIN OSB1, MITOCHONDRIAL"/>
    <property type="match status" value="1"/>
</dbReference>
<gene>
    <name evidence="3" type="ORF">Scaly_1584200</name>
</gene>
<dbReference type="EMBL" id="JACGWM010000009">
    <property type="protein sequence ID" value="KAL0351955.1"/>
    <property type="molecule type" value="Genomic_DNA"/>
</dbReference>
<dbReference type="InterPro" id="IPR000424">
    <property type="entry name" value="Primosome_PriB/ssb"/>
</dbReference>
<evidence type="ECO:0000256" key="1">
    <source>
        <dbReference type="ARBA" id="ARBA00023125"/>
    </source>
</evidence>
<organism evidence="3">
    <name type="scientific">Sesamum calycinum</name>
    <dbReference type="NCBI Taxonomy" id="2727403"/>
    <lineage>
        <taxon>Eukaryota</taxon>
        <taxon>Viridiplantae</taxon>
        <taxon>Streptophyta</taxon>
        <taxon>Embryophyta</taxon>
        <taxon>Tracheophyta</taxon>
        <taxon>Spermatophyta</taxon>
        <taxon>Magnoliopsida</taxon>
        <taxon>eudicotyledons</taxon>
        <taxon>Gunneridae</taxon>
        <taxon>Pentapetalae</taxon>
        <taxon>asterids</taxon>
        <taxon>lamiids</taxon>
        <taxon>Lamiales</taxon>
        <taxon>Pedaliaceae</taxon>
        <taxon>Sesamum</taxon>
    </lineage>
</organism>
<name>A0AAW2P9T1_9LAMI</name>
<dbReference type="GO" id="GO:0003697">
    <property type="term" value="F:single-stranded DNA binding"/>
    <property type="evidence" value="ECO:0007669"/>
    <property type="project" value="InterPro"/>
</dbReference>
<sequence>MGAARLLLPRFKNAASESARLFSSSAALIRQPCTLFSDGERSVYERALKFQRPTTVRYQDILPNSVSLIGRVVLPLKACKSPKVGFHTVLDVKASSNAYPCFSVLLKFWGEMAEISVQHLKLNDLIYVSGRLGSYRKVDANGKLMHTYEVVVTEINFVAQHGLGPVYQSLTNLEPAVSAEDIMQKRRNRLHLWHIFFANPYEWRDNRNCKSNPKAPDFRHKDTGEVLWLHNNDPPWIKKQLQLLDSRLSKRSQRRNAWSHLSPFGLF</sequence>
<reference evidence="3" key="1">
    <citation type="submission" date="2020-06" db="EMBL/GenBank/DDBJ databases">
        <authorList>
            <person name="Li T."/>
            <person name="Hu X."/>
            <person name="Zhang T."/>
            <person name="Song X."/>
            <person name="Zhang H."/>
            <person name="Dai N."/>
            <person name="Sheng W."/>
            <person name="Hou X."/>
            <person name="Wei L."/>
        </authorList>
    </citation>
    <scope>NUCLEOTIDE SEQUENCE</scope>
    <source>
        <strain evidence="3">KEN8</strain>
        <tissue evidence="3">Leaf</tissue>
    </source>
</reference>
<accession>A0AAW2P9T1</accession>
<reference evidence="3" key="2">
    <citation type="journal article" date="2024" name="Plant">
        <title>Genomic evolution and insights into agronomic trait innovations of Sesamum species.</title>
        <authorList>
            <person name="Miao H."/>
            <person name="Wang L."/>
            <person name="Qu L."/>
            <person name="Liu H."/>
            <person name="Sun Y."/>
            <person name="Le M."/>
            <person name="Wang Q."/>
            <person name="Wei S."/>
            <person name="Zheng Y."/>
            <person name="Lin W."/>
            <person name="Duan Y."/>
            <person name="Cao H."/>
            <person name="Xiong S."/>
            <person name="Wang X."/>
            <person name="Wei L."/>
            <person name="Li C."/>
            <person name="Ma Q."/>
            <person name="Ju M."/>
            <person name="Zhao R."/>
            <person name="Li G."/>
            <person name="Mu C."/>
            <person name="Tian Q."/>
            <person name="Mei H."/>
            <person name="Zhang T."/>
            <person name="Gao T."/>
            <person name="Zhang H."/>
        </authorList>
    </citation>
    <scope>NUCLEOTIDE SEQUENCE</scope>
    <source>
        <strain evidence="3">KEN8</strain>
    </source>
</reference>
<dbReference type="GO" id="GO:0006264">
    <property type="term" value="P:mitochondrial DNA replication"/>
    <property type="evidence" value="ECO:0007669"/>
    <property type="project" value="TreeGrafter"/>
</dbReference>